<feature type="domain" description="UvrD-like helicase ATP-binding" evidence="10">
    <location>
        <begin position="263"/>
        <end position="586"/>
    </location>
</feature>
<dbReference type="InterPro" id="IPR014016">
    <property type="entry name" value="UvrD-like_ATP-bd"/>
</dbReference>
<evidence type="ECO:0000256" key="3">
    <source>
        <dbReference type="ARBA" id="ARBA00022806"/>
    </source>
</evidence>
<keyword evidence="1 9" id="KW-0547">Nucleotide-binding</keyword>
<dbReference type="PROSITE" id="PS51198">
    <property type="entry name" value="UVRD_HELICASE_ATP_BIND"/>
    <property type="match status" value="1"/>
</dbReference>
<dbReference type="PANTHER" id="PTHR11070">
    <property type="entry name" value="UVRD / RECB / PCRA DNA HELICASE FAMILY MEMBER"/>
    <property type="match status" value="1"/>
</dbReference>
<comment type="catalytic activity">
    <reaction evidence="6">
        <text>Couples ATP hydrolysis with the unwinding of duplex DNA by translocating in the 3'-5' direction.</text>
        <dbReference type="EC" id="5.6.2.4"/>
    </reaction>
</comment>
<dbReference type="GO" id="GO:0016887">
    <property type="term" value="F:ATP hydrolysis activity"/>
    <property type="evidence" value="ECO:0007669"/>
    <property type="project" value="RHEA"/>
</dbReference>
<dbReference type="GO" id="GO:0003677">
    <property type="term" value="F:DNA binding"/>
    <property type="evidence" value="ECO:0007669"/>
    <property type="project" value="InterPro"/>
</dbReference>
<sequence>MANLVIASNSKAMPKLDGSIKNKVWAFIEKLSADHTSPGLHIEPLNAAVDPRVRTGRVDIHFRAILFKIDDKLGDDPTFIYMGTWPHDEANKLAERSRLRVNPINGVLEGIIGELDGENDRKKRTVVPDPRGELDRAIKAQPKSYLGERFSLADLTERLGLEPELAERAYNATDEDTLLDIAANAVGWQGSALLDLATGLHIDSIREKHGFTDTPVDDTLDEDEQILKALEQPASKMQFTFVEDDEELRRVIEGGDFAAWRTFLHPEQRKYVEQNHSGAFRLSGGAGTGKTVVAIHRAKRLAQADPTARIVLTTYNKTLAADLKSALLTLDPNVVIADRLGDPGIYVSGIDALGNAALNLSGDIADAAENVLGYRGAELTHNRTSTDKVWREVVQSVDSGLDSKLATAGFLENEYVAVVLANKVTTLEQYAKVARPGRGVRLSRPQRIAVWKLVEAYRRQSRMDGSLSFPEILALAAEQLHLRAERDKGYFADHVLVDEAQDLHATHWALLRNLVAEGPNDLFIAEDSHQRIYGQPVVLSRFGIKIVGRSKRLTLNYRTTAQNLHFAVTILSGAEYKDLEQGGESTAEYRSARLGPNPQLVECTDAADELDKVADLVRSWITPEEGSDEPAVDPSTVAVLTRGQSDRSQFVRALGERGIDARALDNNPATPGHVQVLTMHRSKGMEFSRVILAGIDNAHVPSTATLRAVPEEERDEAMLRERSLLYVAASRARDALVVTWSGERSALLRNSAE</sequence>
<dbReference type="InterPro" id="IPR027417">
    <property type="entry name" value="P-loop_NTPase"/>
</dbReference>
<keyword evidence="2 9" id="KW-0378">Hydrolase</keyword>
<dbReference type="GO" id="GO:0000725">
    <property type="term" value="P:recombinational repair"/>
    <property type="evidence" value="ECO:0007669"/>
    <property type="project" value="TreeGrafter"/>
</dbReference>
<dbReference type="EMBL" id="AJYC02000189">
    <property type="protein sequence ID" value="EKT76865.1"/>
    <property type="molecule type" value="Genomic_DNA"/>
</dbReference>
<evidence type="ECO:0000256" key="5">
    <source>
        <dbReference type="ARBA" id="ARBA00023235"/>
    </source>
</evidence>
<reference evidence="11 12" key="1">
    <citation type="journal article" date="2013" name="Genome Announc.">
        <title>Draft Genome Sequence of Rhodococcus opacus Strain M213 Shows a Diverse Catabolic Potential.</title>
        <authorList>
            <person name="Pathak A."/>
            <person name="Green S.J."/>
            <person name="Ogram A."/>
            <person name="Chauhan A."/>
        </authorList>
    </citation>
    <scope>NUCLEOTIDE SEQUENCE [LARGE SCALE GENOMIC DNA]</scope>
    <source>
        <strain evidence="11 12">M213</strain>
    </source>
</reference>
<protein>
    <recommendedName>
        <fullName evidence="7">DNA 3'-5' helicase</fullName>
        <ecNumber evidence="7">5.6.2.4</ecNumber>
    </recommendedName>
</protein>
<proteinExistence type="predicted"/>
<comment type="catalytic activity">
    <reaction evidence="8">
        <text>ATP + H2O = ADP + phosphate + H(+)</text>
        <dbReference type="Rhea" id="RHEA:13065"/>
        <dbReference type="ChEBI" id="CHEBI:15377"/>
        <dbReference type="ChEBI" id="CHEBI:15378"/>
        <dbReference type="ChEBI" id="CHEBI:30616"/>
        <dbReference type="ChEBI" id="CHEBI:43474"/>
        <dbReference type="ChEBI" id="CHEBI:456216"/>
        <dbReference type="EC" id="5.6.2.4"/>
    </reaction>
</comment>
<evidence type="ECO:0000256" key="9">
    <source>
        <dbReference type="PROSITE-ProRule" id="PRU00560"/>
    </source>
</evidence>
<dbReference type="Proteomes" id="UP000005951">
    <property type="component" value="Unassembled WGS sequence"/>
</dbReference>
<dbReference type="Pfam" id="PF00580">
    <property type="entry name" value="UvrD-helicase"/>
    <property type="match status" value="1"/>
</dbReference>
<keyword evidence="3 9" id="KW-0347">Helicase</keyword>
<dbReference type="InterPro" id="IPR000212">
    <property type="entry name" value="DNA_helicase_UvrD/REP"/>
</dbReference>
<dbReference type="EC" id="5.6.2.4" evidence="7"/>
<evidence type="ECO:0000256" key="6">
    <source>
        <dbReference type="ARBA" id="ARBA00034617"/>
    </source>
</evidence>
<evidence type="ECO:0000313" key="12">
    <source>
        <dbReference type="Proteomes" id="UP000005951"/>
    </source>
</evidence>
<dbReference type="GO" id="GO:0005829">
    <property type="term" value="C:cytosol"/>
    <property type="evidence" value="ECO:0007669"/>
    <property type="project" value="TreeGrafter"/>
</dbReference>
<gene>
    <name evidence="11" type="ORF">WSS_A40640</name>
</gene>
<comment type="caution">
    <text evidence="11">The sequence shown here is derived from an EMBL/GenBank/DDBJ whole genome shotgun (WGS) entry which is preliminary data.</text>
</comment>
<dbReference type="AlphaFoldDB" id="K8XID7"/>
<evidence type="ECO:0000313" key="11">
    <source>
        <dbReference type="EMBL" id="EKT76865.1"/>
    </source>
</evidence>
<evidence type="ECO:0000256" key="1">
    <source>
        <dbReference type="ARBA" id="ARBA00022741"/>
    </source>
</evidence>
<keyword evidence="5" id="KW-0413">Isomerase</keyword>
<dbReference type="RefSeq" id="WP_005264880.1">
    <property type="nucleotide sequence ID" value="NZ_AJYC02000189.1"/>
</dbReference>
<keyword evidence="4 9" id="KW-0067">ATP-binding</keyword>
<dbReference type="Pfam" id="PF13361">
    <property type="entry name" value="UvrD_C"/>
    <property type="match status" value="1"/>
</dbReference>
<dbReference type="GO" id="GO:0005524">
    <property type="term" value="F:ATP binding"/>
    <property type="evidence" value="ECO:0007669"/>
    <property type="project" value="UniProtKB-UniRule"/>
</dbReference>
<name>K8XID7_RHOOP</name>
<evidence type="ECO:0000256" key="7">
    <source>
        <dbReference type="ARBA" id="ARBA00034808"/>
    </source>
</evidence>
<dbReference type="InterPro" id="IPR014017">
    <property type="entry name" value="DNA_helicase_UvrD-like_C"/>
</dbReference>
<dbReference type="PANTHER" id="PTHR11070:SF45">
    <property type="entry name" value="DNA 3'-5' HELICASE"/>
    <property type="match status" value="1"/>
</dbReference>
<evidence type="ECO:0000256" key="2">
    <source>
        <dbReference type="ARBA" id="ARBA00022801"/>
    </source>
</evidence>
<accession>K8XID7</accession>
<evidence type="ECO:0000256" key="4">
    <source>
        <dbReference type="ARBA" id="ARBA00022840"/>
    </source>
</evidence>
<dbReference type="GO" id="GO:0043138">
    <property type="term" value="F:3'-5' DNA helicase activity"/>
    <property type="evidence" value="ECO:0007669"/>
    <property type="project" value="UniProtKB-EC"/>
</dbReference>
<organism evidence="11 12">
    <name type="scientific">Rhodococcus opacus M213</name>
    <dbReference type="NCBI Taxonomy" id="1129896"/>
    <lineage>
        <taxon>Bacteria</taxon>
        <taxon>Bacillati</taxon>
        <taxon>Actinomycetota</taxon>
        <taxon>Actinomycetes</taxon>
        <taxon>Mycobacteriales</taxon>
        <taxon>Nocardiaceae</taxon>
        <taxon>Rhodococcus</taxon>
    </lineage>
</organism>
<feature type="binding site" evidence="9">
    <location>
        <begin position="284"/>
        <end position="291"/>
    </location>
    <ligand>
        <name>ATP</name>
        <dbReference type="ChEBI" id="CHEBI:30616"/>
    </ligand>
</feature>
<dbReference type="SUPFAM" id="SSF52540">
    <property type="entry name" value="P-loop containing nucleoside triphosphate hydrolases"/>
    <property type="match status" value="1"/>
</dbReference>
<evidence type="ECO:0000256" key="8">
    <source>
        <dbReference type="ARBA" id="ARBA00048988"/>
    </source>
</evidence>
<dbReference type="Gene3D" id="3.40.50.300">
    <property type="entry name" value="P-loop containing nucleotide triphosphate hydrolases"/>
    <property type="match status" value="2"/>
</dbReference>
<evidence type="ECO:0000259" key="10">
    <source>
        <dbReference type="PROSITE" id="PS51198"/>
    </source>
</evidence>